<feature type="non-terminal residue" evidence="1">
    <location>
        <position position="58"/>
    </location>
</feature>
<comment type="caution">
    <text evidence="1">The sequence shown here is derived from an EMBL/GenBank/DDBJ whole genome shotgun (WGS) entry which is preliminary data.</text>
</comment>
<dbReference type="AlphaFoldDB" id="A0AAE1NVX1"/>
<keyword evidence="2" id="KW-1185">Reference proteome</keyword>
<protein>
    <submittedName>
        <fullName evidence="1">Uncharacterized protein</fullName>
    </submittedName>
</protein>
<name>A0AAE1NVX1_9EUCA</name>
<evidence type="ECO:0000313" key="2">
    <source>
        <dbReference type="Proteomes" id="UP001292094"/>
    </source>
</evidence>
<dbReference type="EMBL" id="JAWZYT010003660">
    <property type="protein sequence ID" value="KAK4297315.1"/>
    <property type="molecule type" value="Genomic_DNA"/>
</dbReference>
<dbReference type="Proteomes" id="UP001292094">
    <property type="component" value="Unassembled WGS sequence"/>
</dbReference>
<accession>A0AAE1NVX1</accession>
<proteinExistence type="predicted"/>
<reference evidence="1" key="1">
    <citation type="submission" date="2023-11" db="EMBL/GenBank/DDBJ databases">
        <title>Genome assemblies of two species of porcelain crab, Petrolisthes cinctipes and Petrolisthes manimaculis (Anomura: Porcellanidae).</title>
        <authorList>
            <person name="Angst P."/>
        </authorList>
    </citation>
    <scope>NUCLEOTIDE SEQUENCE</scope>
    <source>
        <strain evidence="1">PB745_02</strain>
        <tissue evidence="1">Gill</tissue>
    </source>
</reference>
<evidence type="ECO:0000313" key="1">
    <source>
        <dbReference type="EMBL" id="KAK4297315.1"/>
    </source>
</evidence>
<organism evidence="1 2">
    <name type="scientific">Petrolisthes manimaculis</name>
    <dbReference type="NCBI Taxonomy" id="1843537"/>
    <lineage>
        <taxon>Eukaryota</taxon>
        <taxon>Metazoa</taxon>
        <taxon>Ecdysozoa</taxon>
        <taxon>Arthropoda</taxon>
        <taxon>Crustacea</taxon>
        <taxon>Multicrustacea</taxon>
        <taxon>Malacostraca</taxon>
        <taxon>Eumalacostraca</taxon>
        <taxon>Eucarida</taxon>
        <taxon>Decapoda</taxon>
        <taxon>Pleocyemata</taxon>
        <taxon>Anomura</taxon>
        <taxon>Galatheoidea</taxon>
        <taxon>Porcellanidae</taxon>
        <taxon>Petrolisthes</taxon>
    </lineage>
</organism>
<gene>
    <name evidence="1" type="ORF">Pmani_030250</name>
</gene>
<sequence>MQVKEMLHVCEVKNMRREMMYVCRKRIMQGTEEKEEANEVLCERDYHLNELRVGRRRS</sequence>